<dbReference type="RefSeq" id="WP_186886769.1">
    <property type="nucleotide sequence ID" value="NZ_JACONZ010000001.1"/>
</dbReference>
<keyword evidence="2 5" id="KW-0238">DNA-binding</keyword>
<protein>
    <submittedName>
        <fullName evidence="5">LacI family DNA-binding transcriptional regulator</fullName>
    </submittedName>
</protein>
<sequence length="328" mass="35835">MQIKDIARMAGVAPSTVSRVINDSGYVSAEVRGRVEEVIRRTGYVPNSIAKSLKAKRSHTIGVIVPRVASEAMARQIQGIAGECEQRRYEMLLANAGMKTENESACLEMLARRQIDGVIIMSSGVTADLRQRIGALEAPVVITGQQAEGLCCVVHDETAIMRELTAALLLKGRRDPAFINVELEDDAIRHKRFSGFCEALREQHLALRPGRVAYGGFTIEEGAAAMKQLWEQEGPRPDAVLAVTDRAAVGAMQYLKSQGVCLPQQCAVTGIGNNQLAAVVEPALTTVEYFYEEVGARAARLLFDAIQQGERPQGVHFVEYRLIERDSA</sequence>
<dbReference type="SUPFAM" id="SSF53822">
    <property type="entry name" value="Periplasmic binding protein-like I"/>
    <property type="match status" value="1"/>
</dbReference>
<accession>A0A923L0G2</accession>
<dbReference type="InterPro" id="IPR028082">
    <property type="entry name" value="Peripla_BP_I"/>
</dbReference>
<dbReference type="GO" id="GO:0003700">
    <property type="term" value="F:DNA-binding transcription factor activity"/>
    <property type="evidence" value="ECO:0007669"/>
    <property type="project" value="TreeGrafter"/>
</dbReference>
<keyword evidence="1" id="KW-0805">Transcription regulation</keyword>
<dbReference type="SUPFAM" id="SSF47413">
    <property type="entry name" value="lambda repressor-like DNA-binding domains"/>
    <property type="match status" value="1"/>
</dbReference>
<dbReference type="PANTHER" id="PTHR30146:SF146">
    <property type="entry name" value="HTH-TYPE TRANSCRIPTIONAL REGULATOR TRER"/>
    <property type="match status" value="1"/>
</dbReference>
<dbReference type="InterPro" id="IPR046335">
    <property type="entry name" value="LacI/GalR-like_sensor"/>
</dbReference>
<organism evidence="5 6">
    <name type="scientific">Anaerofilum hominis</name>
    <dbReference type="NCBI Taxonomy" id="2763016"/>
    <lineage>
        <taxon>Bacteria</taxon>
        <taxon>Bacillati</taxon>
        <taxon>Bacillota</taxon>
        <taxon>Clostridia</taxon>
        <taxon>Eubacteriales</taxon>
        <taxon>Oscillospiraceae</taxon>
        <taxon>Anaerofilum</taxon>
    </lineage>
</organism>
<feature type="domain" description="HTH lacI-type" evidence="4">
    <location>
        <begin position="1"/>
        <end position="55"/>
    </location>
</feature>
<dbReference type="PROSITE" id="PS50932">
    <property type="entry name" value="HTH_LACI_2"/>
    <property type="match status" value="1"/>
</dbReference>
<dbReference type="Proteomes" id="UP000659630">
    <property type="component" value="Unassembled WGS sequence"/>
</dbReference>
<dbReference type="PRINTS" id="PR00036">
    <property type="entry name" value="HTHLACI"/>
</dbReference>
<dbReference type="Pfam" id="PF13377">
    <property type="entry name" value="Peripla_BP_3"/>
    <property type="match status" value="1"/>
</dbReference>
<name>A0A923L0G2_9FIRM</name>
<evidence type="ECO:0000313" key="6">
    <source>
        <dbReference type="Proteomes" id="UP000659630"/>
    </source>
</evidence>
<evidence type="ECO:0000256" key="1">
    <source>
        <dbReference type="ARBA" id="ARBA00023015"/>
    </source>
</evidence>
<dbReference type="Gene3D" id="3.40.50.2300">
    <property type="match status" value="2"/>
</dbReference>
<comment type="caution">
    <text evidence="5">The sequence shown here is derived from an EMBL/GenBank/DDBJ whole genome shotgun (WGS) entry which is preliminary data.</text>
</comment>
<dbReference type="Gene3D" id="1.10.260.40">
    <property type="entry name" value="lambda repressor-like DNA-binding domains"/>
    <property type="match status" value="1"/>
</dbReference>
<dbReference type="GO" id="GO:0000976">
    <property type="term" value="F:transcription cis-regulatory region binding"/>
    <property type="evidence" value="ECO:0007669"/>
    <property type="project" value="TreeGrafter"/>
</dbReference>
<gene>
    <name evidence="5" type="ORF">H8S23_02740</name>
</gene>
<dbReference type="AlphaFoldDB" id="A0A923L0G2"/>
<keyword evidence="6" id="KW-1185">Reference proteome</keyword>
<evidence type="ECO:0000256" key="3">
    <source>
        <dbReference type="ARBA" id="ARBA00023163"/>
    </source>
</evidence>
<evidence type="ECO:0000259" key="4">
    <source>
        <dbReference type="PROSITE" id="PS50932"/>
    </source>
</evidence>
<dbReference type="InterPro" id="IPR010982">
    <property type="entry name" value="Lambda_DNA-bd_dom_sf"/>
</dbReference>
<evidence type="ECO:0000313" key="5">
    <source>
        <dbReference type="EMBL" id="MBC5580415.1"/>
    </source>
</evidence>
<dbReference type="CDD" id="cd01392">
    <property type="entry name" value="HTH_LacI"/>
    <property type="match status" value="1"/>
</dbReference>
<dbReference type="CDD" id="cd01542">
    <property type="entry name" value="PBP1_TreR-like"/>
    <property type="match status" value="1"/>
</dbReference>
<keyword evidence="3" id="KW-0804">Transcription</keyword>
<proteinExistence type="predicted"/>
<evidence type="ECO:0000256" key="2">
    <source>
        <dbReference type="ARBA" id="ARBA00023125"/>
    </source>
</evidence>
<dbReference type="SMART" id="SM00354">
    <property type="entry name" value="HTH_LACI"/>
    <property type="match status" value="1"/>
</dbReference>
<reference evidence="5" key="1">
    <citation type="submission" date="2020-08" db="EMBL/GenBank/DDBJ databases">
        <title>Genome public.</title>
        <authorList>
            <person name="Liu C."/>
            <person name="Sun Q."/>
        </authorList>
    </citation>
    <scope>NUCLEOTIDE SEQUENCE</scope>
    <source>
        <strain evidence="5">BX8</strain>
    </source>
</reference>
<dbReference type="Pfam" id="PF00356">
    <property type="entry name" value="LacI"/>
    <property type="match status" value="1"/>
</dbReference>
<dbReference type="InterPro" id="IPR000843">
    <property type="entry name" value="HTH_LacI"/>
</dbReference>
<dbReference type="EMBL" id="JACONZ010000001">
    <property type="protein sequence ID" value="MBC5580415.1"/>
    <property type="molecule type" value="Genomic_DNA"/>
</dbReference>
<dbReference type="PANTHER" id="PTHR30146">
    <property type="entry name" value="LACI-RELATED TRANSCRIPTIONAL REPRESSOR"/>
    <property type="match status" value="1"/>
</dbReference>